<evidence type="ECO:0000313" key="3">
    <source>
        <dbReference type="EMBL" id="VVM06296.1"/>
    </source>
</evidence>
<dbReference type="PANTHER" id="PTHR42783">
    <property type="entry name" value="GLUTAMATE SYNTHASE [NADPH] SMALL CHAIN"/>
    <property type="match status" value="1"/>
</dbReference>
<dbReference type="Gene3D" id="3.30.2070.10">
    <property type="entry name" value="Formate dehydrogenase/DMSO reductase"/>
    <property type="match status" value="1"/>
</dbReference>
<dbReference type="Gene3D" id="3.40.50.740">
    <property type="match status" value="1"/>
</dbReference>
<dbReference type="Gene3D" id="3.40.228.10">
    <property type="entry name" value="Dimethylsulfoxide Reductase, domain 2"/>
    <property type="match status" value="1"/>
</dbReference>
<dbReference type="PROSITE" id="PS51379">
    <property type="entry name" value="4FE4S_FER_2"/>
    <property type="match status" value="3"/>
</dbReference>
<accession>A0A5E6MD82</accession>
<dbReference type="Pfam" id="PF13247">
    <property type="entry name" value="Fer4_11"/>
    <property type="match status" value="1"/>
</dbReference>
<gene>
    <name evidence="3" type="primary">ttrB</name>
    <name evidence="3" type="ORF">MAMT_01117</name>
</gene>
<feature type="domain" description="4Fe-4S ferredoxin-type" evidence="2">
    <location>
        <begin position="799"/>
        <end position="829"/>
    </location>
</feature>
<keyword evidence="4" id="KW-1185">Reference proteome</keyword>
<dbReference type="AlphaFoldDB" id="A0A5E6MD82"/>
<feature type="compositionally biased region" description="Basic and acidic residues" evidence="1">
    <location>
        <begin position="1064"/>
        <end position="1077"/>
    </location>
</feature>
<dbReference type="PANTHER" id="PTHR42783:SF3">
    <property type="entry name" value="GLUTAMATE SYNTHASE [NADPH] SMALL CHAIN-RELATED"/>
    <property type="match status" value="1"/>
</dbReference>
<dbReference type="EMBL" id="CABFVA020000065">
    <property type="protein sequence ID" value="VVM06296.1"/>
    <property type="molecule type" value="Genomic_DNA"/>
</dbReference>
<feature type="domain" description="4Fe-4S ferredoxin-type" evidence="2">
    <location>
        <begin position="854"/>
        <end position="885"/>
    </location>
</feature>
<evidence type="ECO:0000259" key="2">
    <source>
        <dbReference type="PROSITE" id="PS51379"/>
    </source>
</evidence>
<dbReference type="SUPFAM" id="SSF54862">
    <property type="entry name" value="4Fe-4S ferredoxins"/>
    <property type="match status" value="1"/>
</dbReference>
<dbReference type="CDD" id="cd10551">
    <property type="entry name" value="PsrB"/>
    <property type="match status" value="1"/>
</dbReference>
<dbReference type="Proteomes" id="UP000334923">
    <property type="component" value="Unassembled WGS sequence"/>
</dbReference>
<evidence type="ECO:0000313" key="4">
    <source>
        <dbReference type="Proteomes" id="UP000334923"/>
    </source>
</evidence>
<dbReference type="RefSeq" id="WP_142659977.1">
    <property type="nucleotide sequence ID" value="NZ_CABFVA020000065.1"/>
</dbReference>
<protein>
    <submittedName>
        <fullName evidence="3">Tetrathionate reductase subunit B</fullName>
    </submittedName>
</protein>
<feature type="region of interest" description="Disordered" evidence="1">
    <location>
        <begin position="1060"/>
        <end position="1083"/>
    </location>
</feature>
<organism evidence="3 4">
    <name type="scientific">Methylacidimicrobium tartarophylax</name>
    <dbReference type="NCBI Taxonomy" id="1041768"/>
    <lineage>
        <taxon>Bacteria</taxon>
        <taxon>Pseudomonadati</taxon>
        <taxon>Verrucomicrobiota</taxon>
        <taxon>Methylacidimicrobium</taxon>
    </lineage>
</organism>
<dbReference type="SUPFAM" id="SSF53706">
    <property type="entry name" value="Formate dehydrogenase/DMSO reductase, domains 1-3"/>
    <property type="match status" value="1"/>
</dbReference>
<dbReference type="Gene3D" id="3.30.70.20">
    <property type="match status" value="2"/>
</dbReference>
<dbReference type="OrthoDB" id="9779457at2"/>
<sequence length="1083" mass="117954">MDVRKIRPSAHKGDAFPPGTGASQLDATEPPQDFAWDPINRRTFLRLMGASFALGGVGLAGCRRPEGHLVPYTASPEWVVPGKPLLYATVAPAPYGGVPLFVTTYEGRPTHLQANRLFSDAGLTPQMQASILDLYDPDRAAGFQHNAYPTTRERFVDVFSKESAAWRERKGAGLAVLVEPTVSPTISSLRAEFQRCFPEALLCSYDPVGNGDRFAATQSLFDKRLTLLPRWAEADVILSVGCDFASADAEGPWAVNGIAARRRLQNPGDEMSRIYVLEDRLTSTGAIADHRLALKAGDQPAVLALIARELGATGLSQLEPFGRAAGDAWGEPVRKWAREAARDLAGAKRPLVVVGREYPLPVHLLVLAINTAFEKRSALDLIPALEDEARSIESVAEEIRKENVRSLIILGANPVYTAPVELDWLRLQRSVPEVIHFGLLADETALVSHWHAPLAHYLESWGDALAPDGTYLSAQPMIFPLFGSLSELDVFASLCGEADALALPEEASPMQLAQPPLAGGPPLLPLPAVARRVQENFGVICRVEEKDRAEAWRRCLHDGFWPGSSPSPLSSEPNWDRAQQVVLKGLVSSPATDRLDLSFYPCPKIGDGRYANNGWLQELPDFITKLTWDNALLLGPGTARRLGLQPGGGDSRQAELVIVEVDGRRLEAAAIVVPGHAENALSISLGYGRSFGGRVAQGHGFNAYSVRSLKTRHFAAGVSVSSTGKSYPIAQSQLHGDPGDRGLVREGNLAEYRAVPDFAKREDEEARSVPEVSIYPNPYGAKQSGPAYTDGVSKGAYQWGMVIDLGSCVGCNACVIACQSENSVPIVGKGQVRRGRIMQWIRIDRYYSGSEADLRVTPEPMLCQQCENAPCETVCPVNATVHSDEGLNVMAYNRCIGTRACAANCPYKVRRFNFFDYNKRDVLKTKKIGPWSVGNLYLGPFGDLGSPLTIQMQRNPNVTVRMRGVMEKCTFCVQRVEEAKIATLVRARDSVPQPIPRDGVRTACQEACPAGAIVFGDLADPESRVSRWKADSRAYRVLEYLNVRPRVSYLARVRNPNPALVTGEARHESGESGEAQRKGPHAG</sequence>
<name>A0A5E6MD82_9BACT</name>
<feature type="compositionally biased region" description="Basic residues" evidence="1">
    <location>
        <begin position="1"/>
        <end position="10"/>
    </location>
</feature>
<feature type="domain" description="4Fe-4S ferredoxin-type" evidence="2">
    <location>
        <begin position="886"/>
        <end position="915"/>
    </location>
</feature>
<feature type="region of interest" description="Disordered" evidence="1">
    <location>
        <begin position="1"/>
        <end position="32"/>
    </location>
</feature>
<dbReference type="InterPro" id="IPR017896">
    <property type="entry name" value="4Fe4S_Fe-S-bd"/>
</dbReference>
<evidence type="ECO:0000256" key="1">
    <source>
        <dbReference type="SAM" id="MobiDB-lite"/>
    </source>
</evidence>
<dbReference type="CDD" id="cd02784">
    <property type="entry name" value="MopB_CT_PHLH"/>
    <property type="match status" value="1"/>
</dbReference>
<reference evidence="3 4" key="1">
    <citation type="submission" date="2019-09" db="EMBL/GenBank/DDBJ databases">
        <authorList>
            <person name="Cremers G."/>
        </authorList>
    </citation>
    <scope>NUCLEOTIDE SEQUENCE [LARGE SCALE GENOMIC DNA]</scope>
    <source>
        <strain evidence="3">4A</strain>
    </source>
</reference>
<proteinExistence type="predicted"/>